<dbReference type="RefSeq" id="WP_341876256.1">
    <property type="nucleotide sequence ID" value="NZ_CP121687.1"/>
</dbReference>
<name>A0ABZ2Y1S6_9FIRM</name>
<accession>A0ABZ2Y1S6</accession>
<sequence length="310" mass="36564">MKKVAYLHWAKTSDEIDLSHNWIKKLPSFLKDNYIMKYCPLKMKEIPLLETAFFEVQLPYTLEEVNKKSDHYIQKFLDRVMEVLKENKIKMICFTEEANNTFEYSIPKSKGEYSIPFFVYGGILKVAGKTLQHTKVTILDGQNKTTDLILDLIYPHVNYLNIVSDYPERFKVKSEEIYGDVGLNLQLLSHNKKIALEKSNVIIDCRDEFHTDFYYCNKKAVYFYIGTNKEIVKNIVIKCPHLMVIDDFILSLQGKKYSTAFCEMIWFASKDWFDIIVSKEYTLEDLKQIHKEILRDGWKIEGFCRYGNLI</sequence>
<organism evidence="1 2">
    <name type="scientific">Defluviitalea saccharophila</name>
    <dbReference type="NCBI Taxonomy" id="879970"/>
    <lineage>
        <taxon>Bacteria</taxon>
        <taxon>Bacillati</taxon>
        <taxon>Bacillota</taxon>
        <taxon>Clostridia</taxon>
        <taxon>Lachnospirales</taxon>
        <taxon>Defluviitaleaceae</taxon>
        <taxon>Defluviitalea</taxon>
    </lineage>
</organism>
<evidence type="ECO:0000313" key="1">
    <source>
        <dbReference type="EMBL" id="WZL69247.1"/>
    </source>
</evidence>
<evidence type="ECO:0000313" key="2">
    <source>
        <dbReference type="Proteomes" id="UP001486565"/>
    </source>
</evidence>
<protein>
    <submittedName>
        <fullName evidence="1">Uncharacterized protein</fullName>
    </submittedName>
</protein>
<proteinExistence type="predicted"/>
<gene>
    <name evidence="1" type="ORF">QBE51_10635</name>
</gene>
<dbReference type="EMBL" id="CP121687">
    <property type="protein sequence ID" value="WZL69247.1"/>
    <property type="molecule type" value="Genomic_DNA"/>
</dbReference>
<keyword evidence="2" id="KW-1185">Reference proteome</keyword>
<dbReference type="Proteomes" id="UP001486565">
    <property type="component" value="Chromosome"/>
</dbReference>
<reference evidence="1 2" key="1">
    <citation type="submission" date="2023-03" db="EMBL/GenBank/DDBJ databases">
        <title>Novel Species.</title>
        <authorList>
            <person name="Ma S."/>
        </authorList>
    </citation>
    <scope>NUCLEOTIDE SEQUENCE [LARGE SCALE GENOMIC DNA]</scope>
    <source>
        <strain evidence="1 2">LIND6LT2</strain>
    </source>
</reference>